<evidence type="ECO:0000313" key="2">
    <source>
        <dbReference type="EMBL" id="QFZ23120.1"/>
    </source>
</evidence>
<proteinExistence type="predicted"/>
<keyword evidence="3" id="KW-1185">Reference proteome</keyword>
<gene>
    <name evidence="2" type="ORF">EKG83_41880</name>
</gene>
<keyword evidence="1" id="KW-0812">Transmembrane</keyword>
<dbReference type="Proteomes" id="UP000325787">
    <property type="component" value="Chromosome"/>
</dbReference>
<feature type="transmembrane region" description="Helical" evidence="1">
    <location>
        <begin position="195"/>
        <end position="216"/>
    </location>
</feature>
<feature type="transmembrane region" description="Helical" evidence="1">
    <location>
        <begin position="135"/>
        <end position="160"/>
    </location>
</feature>
<sequence length="228" mass="23530">MGVPRWTWAVPLLFYGVASLSAVPLYQPGAAELEPNVLAVLGTSEHLRNPEAVGAYWFGVLAAGAFLAEWCQWRARVHDTRPVVIALGLGAVPVVAAFDRPAPQWATSAGVALLALAVVAWRRGTLVGTHLATGAGIAVLVWAHPVVGQFVVLGAGLFAYSTGVRDNALRTTVGAFAVAVCLSATFTPVGTGSAWALASPVLLPGAVLVIGGLVGLRPAVRQERVAVT</sequence>
<feature type="transmembrane region" description="Helical" evidence="1">
    <location>
        <begin position="81"/>
        <end position="98"/>
    </location>
</feature>
<keyword evidence="1" id="KW-1133">Transmembrane helix</keyword>
<accession>A0A5Q0HBC5</accession>
<feature type="transmembrane region" description="Helical" evidence="1">
    <location>
        <begin position="172"/>
        <end position="189"/>
    </location>
</feature>
<name>A0A5Q0HBC5_SACSY</name>
<evidence type="ECO:0000256" key="1">
    <source>
        <dbReference type="SAM" id="Phobius"/>
    </source>
</evidence>
<dbReference type="KEGG" id="ssyi:EKG83_41880"/>
<dbReference type="EMBL" id="CP034550">
    <property type="protein sequence ID" value="QFZ23120.1"/>
    <property type="molecule type" value="Genomic_DNA"/>
</dbReference>
<dbReference type="AlphaFoldDB" id="A0A5Q0HBC5"/>
<evidence type="ECO:0000313" key="3">
    <source>
        <dbReference type="Proteomes" id="UP000325787"/>
    </source>
</evidence>
<reference evidence="3" key="1">
    <citation type="journal article" date="2021" name="Curr. Microbiol.">
        <title>Complete genome of nocamycin-producing strain Saccharothrix syringae NRRL B-16468 reveals the biosynthetic potential for secondary metabolites.</title>
        <authorList>
            <person name="Mo X."/>
            <person name="Yang S."/>
        </authorList>
    </citation>
    <scope>NUCLEOTIDE SEQUENCE [LARGE SCALE GENOMIC DNA]</scope>
    <source>
        <strain evidence="3">ATCC 51364 / DSM 43886 / JCM 6844 / KCTC 9398 / NBRC 14523 / NRRL B-16468 / INA 2240</strain>
    </source>
</reference>
<feature type="transmembrane region" description="Helical" evidence="1">
    <location>
        <begin position="6"/>
        <end position="26"/>
    </location>
</feature>
<dbReference type="RefSeq" id="WP_153278769.1">
    <property type="nucleotide sequence ID" value="NZ_CP034550.1"/>
</dbReference>
<feature type="transmembrane region" description="Helical" evidence="1">
    <location>
        <begin position="55"/>
        <end position="75"/>
    </location>
</feature>
<organism evidence="2 3">
    <name type="scientific">Saccharothrix syringae</name>
    <name type="common">Nocardiopsis syringae</name>
    <dbReference type="NCBI Taxonomy" id="103733"/>
    <lineage>
        <taxon>Bacteria</taxon>
        <taxon>Bacillati</taxon>
        <taxon>Actinomycetota</taxon>
        <taxon>Actinomycetes</taxon>
        <taxon>Pseudonocardiales</taxon>
        <taxon>Pseudonocardiaceae</taxon>
        <taxon>Saccharothrix</taxon>
    </lineage>
</organism>
<protein>
    <submittedName>
        <fullName evidence="2">Uncharacterized protein</fullName>
    </submittedName>
</protein>
<keyword evidence="1" id="KW-0472">Membrane</keyword>